<dbReference type="EMBL" id="UOFM01000462">
    <property type="protein sequence ID" value="VAW82319.1"/>
    <property type="molecule type" value="Genomic_DNA"/>
</dbReference>
<dbReference type="SUPFAM" id="SSF54862">
    <property type="entry name" value="4Fe-4S ferredoxins"/>
    <property type="match status" value="1"/>
</dbReference>
<keyword evidence="8" id="KW-0411">Iron-sulfur</keyword>
<feature type="domain" description="4Fe-4S ferredoxin-type" evidence="9">
    <location>
        <begin position="193"/>
        <end position="225"/>
    </location>
</feature>
<dbReference type="NCBIfam" id="TIGR00276">
    <property type="entry name" value="tRNA epoxyqueuosine(34) reductase QueG"/>
    <property type="match status" value="1"/>
</dbReference>
<gene>
    <name evidence="10" type="ORF">MNBD_GAMMA14-1550</name>
</gene>
<keyword evidence="7" id="KW-0408">Iron</keyword>
<keyword evidence="4" id="KW-0479">Metal-binding</keyword>
<evidence type="ECO:0000256" key="5">
    <source>
        <dbReference type="ARBA" id="ARBA00022785"/>
    </source>
</evidence>
<dbReference type="FunFam" id="3.30.70.20:FF:000017">
    <property type="entry name" value="Epoxyqueuosine reductase"/>
    <property type="match status" value="1"/>
</dbReference>
<dbReference type="GO" id="GO:0052693">
    <property type="term" value="F:epoxyqueuosine reductase activity"/>
    <property type="evidence" value="ECO:0007669"/>
    <property type="project" value="UniProtKB-EC"/>
</dbReference>
<organism evidence="10">
    <name type="scientific">hydrothermal vent metagenome</name>
    <dbReference type="NCBI Taxonomy" id="652676"/>
    <lineage>
        <taxon>unclassified sequences</taxon>
        <taxon>metagenomes</taxon>
        <taxon>ecological metagenomes</taxon>
    </lineage>
</organism>
<evidence type="ECO:0000259" key="9">
    <source>
        <dbReference type="PROSITE" id="PS51379"/>
    </source>
</evidence>
<evidence type="ECO:0000256" key="7">
    <source>
        <dbReference type="ARBA" id="ARBA00023004"/>
    </source>
</evidence>
<dbReference type="PROSITE" id="PS51379">
    <property type="entry name" value="4FE4S_FER_2"/>
    <property type="match status" value="1"/>
</dbReference>
<dbReference type="InterPro" id="IPR017896">
    <property type="entry name" value="4Fe4S_Fe-S-bd"/>
</dbReference>
<keyword evidence="3" id="KW-0819">tRNA processing</keyword>
<reference evidence="10" key="1">
    <citation type="submission" date="2018-06" db="EMBL/GenBank/DDBJ databases">
        <authorList>
            <person name="Zhirakovskaya E."/>
        </authorList>
    </citation>
    <scope>NUCLEOTIDE SEQUENCE</scope>
</reference>
<evidence type="ECO:0000313" key="10">
    <source>
        <dbReference type="EMBL" id="VAW82319.1"/>
    </source>
</evidence>
<evidence type="ECO:0000256" key="6">
    <source>
        <dbReference type="ARBA" id="ARBA00023002"/>
    </source>
</evidence>
<proteinExistence type="inferred from homology"/>
<dbReference type="HAMAP" id="MF_00916">
    <property type="entry name" value="QueG"/>
    <property type="match status" value="1"/>
</dbReference>
<dbReference type="InterPro" id="IPR004453">
    <property type="entry name" value="QueG"/>
</dbReference>
<evidence type="ECO:0000256" key="2">
    <source>
        <dbReference type="ARBA" id="ARBA00022490"/>
    </source>
</evidence>
<keyword evidence="2" id="KW-0963">Cytoplasm</keyword>
<dbReference type="PROSITE" id="PS00198">
    <property type="entry name" value="4FE4S_FER_1"/>
    <property type="match status" value="1"/>
</dbReference>
<keyword evidence="5" id="KW-0671">Queuosine biosynthesis</keyword>
<dbReference type="EC" id="1.17.99.6" evidence="10"/>
<dbReference type="Gene3D" id="3.30.70.20">
    <property type="match status" value="1"/>
</dbReference>
<accession>A0A3B0Z7S7</accession>
<keyword evidence="1" id="KW-0004">4Fe-4S</keyword>
<dbReference type="Pfam" id="PF08331">
    <property type="entry name" value="QueG_DUF1730"/>
    <property type="match status" value="1"/>
</dbReference>
<evidence type="ECO:0000256" key="3">
    <source>
        <dbReference type="ARBA" id="ARBA00022694"/>
    </source>
</evidence>
<evidence type="ECO:0000256" key="1">
    <source>
        <dbReference type="ARBA" id="ARBA00022485"/>
    </source>
</evidence>
<evidence type="ECO:0000256" key="8">
    <source>
        <dbReference type="ARBA" id="ARBA00023014"/>
    </source>
</evidence>
<dbReference type="GO" id="GO:0051539">
    <property type="term" value="F:4 iron, 4 sulfur cluster binding"/>
    <property type="evidence" value="ECO:0007669"/>
    <property type="project" value="UniProtKB-KW"/>
</dbReference>
<evidence type="ECO:0000256" key="4">
    <source>
        <dbReference type="ARBA" id="ARBA00022723"/>
    </source>
</evidence>
<name>A0A3B0Z7S7_9ZZZZ</name>
<keyword evidence="6 10" id="KW-0560">Oxidoreductase</keyword>
<dbReference type="AlphaFoldDB" id="A0A3B0Z7S7"/>
<dbReference type="InterPro" id="IPR017900">
    <property type="entry name" value="4Fe4S_Fe_S_CS"/>
</dbReference>
<dbReference type="PANTHER" id="PTHR30002">
    <property type="entry name" value="EPOXYQUEUOSINE REDUCTASE"/>
    <property type="match status" value="1"/>
</dbReference>
<dbReference type="GO" id="GO:0008616">
    <property type="term" value="P:tRNA queuosine(34) biosynthetic process"/>
    <property type="evidence" value="ECO:0007669"/>
    <property type="project" value="UniProtKB-KW"/>
</dbReference>
<protein>
    <submittedName>
        <fullName evidence="10">Epoxyqueuosine reductase</fullName>
        <ecNumber evidence="10">1.17.99.6</ecNumber>
    </submittedName>
</protein>
<dbReference type="PANTHER" id="PTHR30002:SF4">
    <property type="entry name" value="EPOXYQUEUOSINE REDUCTASE"/>
    <property type="match status" value="1"/>
</dbReference>
<dbReference type="InterPro" id="IPR013542">
    <property type="entry name" value="QueG_DUF1730"/>
</dbReference>
<sequence length="365" mass="41342">MTLSPKSSTSTPRDDIDFAQLARDIKTWGSELGFQQVGITDTHLDEDEKHLLSWLDDNLHGEMHYMAAHDGKRSRPQELVPGTLRIISVRMDYWPGQADPADGVLDDPARAYVSRYALGRDYHKVLRKRLQKLADHITEQVGQFGFRAFTDSAPVLEKAIAQKAGLGWMGKHTNLINRREGSWFFLGELFTDLPLPIDTPADNHCGNCRACIDICPTQAIVAPYRLDARRCISYLTIELHGAIPVELRKHIGNRIYGCDDCQLICPWNRFSRPSGETDFTPRHRLDSRTLIDLFQWDEAEFLRYTEGTAIRRIGHISWLRNIAVALGNSPGSEAVIEALKSRSSHPSELVQEHVQWALLQHAQGE</sequence>
<dbReference type="GO" id="GO:0046872">
    <property type="term" value="F:metal ion binding"/>
    <property type="evidence" value="ECO:0007669"/>
    <property type="project" value="UniProtKB-KW"/>
</dbReference>
<dbReference type="Pfam" id="PF13484">
    <property type="entry name" value="Fer4_16"/>
    <property type="match status" value="1"/>
</dbReference>